<organism evidence="1 2">
    <name type="scientific">Aeromonas cavernicola</name>
    <dbReference type="NCBI Taxonomy" id="1006623"/>
    <lineage>
        <taxon>Bacteria</taxon>
        <taxon>Pseudomonadati</taxon>
        <taxon>Pseudomonadota</taxon>
        <taxon>Gammaproteobacteria</taxon>
        <taxon>Aeromonadales</taxon>
        <taxon>Aeromonadaceae</taxon>
        <taxon>Aeromonas</taxon>
    </lineage>
</organism>
<sequence length="87" mass="9890">MNRLHNGDKEVVDYTRAQGRDRNRAAAARGANPSKVMQPMGCWLMHKGKSVVYWPLMGLGRCLYLAYNAAAPVWRGSVHIHRPWSQK</sequence>
<keyword evidence="2" id="KW-1185">Reference proteome</keyword>
<dbReference type="AlphaFoldDB" id="A0A2H9U8N1"/>
<evidence type="ECO:0000313" key="2">
    <source>
        <dbReference type="Proteomes" id="UP000235861"/>
    </source>
</evidence>
<dbReference type="Proteomes" id="UP000235861">
    <property type="component" value="Unassembled WGS sequence"/>
</dbReference>
<gene>
    <name evidence="1" type="ORF">CUC53_02150</name>
</gene>
<dbReference type="EMBL" id="PGGC01000014">
    <property type="protein sequence ID" value="PJG60390.1"/>
    <property type="molecule type" value="Genomic_DNA"/>
</dbReference>
<evidence type="ECO:0000313" key="1">
    <source>
        <dbReference type="EMBL" id="PJG60390.1"/>
    </source>
</evidence>
<proteinExistence type="predicted"/>
<accession>A0A2H9U8N1</accession>
<reference evidence="1 2" key="1">
    <citation type="submission" date="2017-11" db="EMBL/GenBank/DDBJ databases">
        <title>Draft genome sequence of environmental isolate Aeromonas cavernicola sp. nov. MDC 2508.</title>
        <authorList>
            <person name="Colston S.M."/>
            <person name="Navarro A."/>
            <person name="Martinez-Murcia A.J."/>
            <person name="Graf J."/>
        </authorList>
    </citation>
    <scope>NUCLEOTIDE SEQUENCE [LARGE SCALE GENOMIC DNA]</scope>
    <source>
        <strain evidence="1 2">MDC 2508</strain>
    </source>
</reference>
<comment type="caution">
    <text evidence="1">The sequence shown here is derived from an EMBL/GenBank/DDBJ whole genome shotgun (WGS) entry which is preliminary data.</text>
</comment>
<name>A0A2H9U8N1_9GAMM</name>
<protein>
    <submittedName>
        <fullName evidence="1">Uncharacterized protein</fullName>
    </submittedName>
</protein>